<dbReference type="RefSeq" id="WP_237337766.1">
    <property type="nucleotide sequence ID" value="NZ_BAABCM010000015.1"/>
</dbReference>
<evidence type="ECO:0000256" key="4">
    <source>
        <dbReference type="ARBA" id="ARBA00023136"/>
    </source>
</evidence>
<dbReference type="Proteomes" id="UP001501624">
    <property type="component" value="Unassembled WGS sequence"/>
</dbReference>
<reference evidence="6" key="1">
    <citation type="journal article" date="2019" name="Int. J. Syst. Evol. Microbiol.">
        <title>The Global Catalogue of Microorganisms (GCM) 10K type strain sequencing project: providing services to taxonomists for standard genome sequencing and annotation.</title>
        <authorList>
            <consortium name="The Broad Institute Genomics Platform"/>
            <consortium name="The Broad Institute Genome Sequencing Center for Infectious Disease"/>
            <person name="Wu L."/>
            <person name="Ma J."/>
        </authorList>
    </citation>
    <scope>NUCLEOTIDE SEQUENCE [LARGE SCALE GENOMIC DNA]</scope>
    <source>
        <strain evidence="6">JCM 17017</strain>
    </source>
</reference>
<keyword evidence="6" id="KW-1185">Reference proteome</keyword>
<dbReference type="PANTHER" id="PTHR30168:SF0">
    <property type="entry name" value="INNER MEMBRANE PROTEIN"/>
    <property type="match status" value="1"/>
</dbReference>
<evidence type="ECO:0000313" key="5">
    <source>
        <dbReference type="EMBL" id="GAA3845428.1"/>
    </source>
</evidence>
<protein>
    <recommendedName>
        <fullName evidence="7">Metalloprotease</fullName>
    </recommendedName>
</protein>
<comment type="caution">
    <text evidence="5">The sequence shown here is derived from an EMBL/GenBank/DDBJ whole genome shotgun (WGS) entry which is preliminary data.</text>
</comment>
<dbReference type="EMBL" id="BAABCM010000015">
    <property type="protein sequence ID" value="GAA3845428.1"/>
    <property type="molecule type" value="Genomic_DNA"/>
</dbReference>
<evidence type="ECO:0000256" key="2">
    <source>
        <dbReference type="ARBA" id="ARBA00022692"/>
    </source>
</evidence>
<sequence length="283" mass="30149">MWTLVTAIAVLAAGLAGLDWINIGANPVGEVAKARSVSRLLQPEVGAPPRMTRLAGHPLLAHDVKLADVTCKLPPFDTPPEPLQAYYEAAVGCMEAAWAPVFAALRVPIRPVTINGADDIPRNLCGRPSADEAAAMYCSANTTIYMPRSRVLVPGGDARYQRAVVLPILAHEYGHHIQYLSGMLRAAERAQDDAGHGSAAALETTRRVELQATCFAGLFLGDAARGGSITKSAAEEMMDTFHTTLSSETHGSRLNQADWADRGHRTNATAQCDTWTAPADDVG</sequence>
<comment type="subcellular location">
    <subcellularLocation>
        <location evidence="1">Membrane</location>
        <topology evidence="1">Single-pass membrane protein</topology>
    </subcellularLocation>
</comment>
<organism evidence="5 6">
    <name type="scientific">Amycolatopsis tucumanensis</name>
    <dbReference type="NCBI Taxonomy" id="401106"/>
    <lineage>
        <taxon>Bacteria</taxon>
        <taxon>Bacillati</taxon>
        <taxon>Actinomycetota</taxon>
        <taxon>Actinomycetes</taxon>
        <taxon>Pseudonocardiales</taxon>
        <taxon>Pseudonocardiaceae</taxon>
        <taxon>Amycolatopsis</taxon>
    </lineage>
</organism>
<keyword evidence="2" id="KW-0812">Transmembrane</keyword>
<accession>A0ABP7JIP3</accession>
<evidence type="ECO:0000256" key="1">
    <source>
        <dbReference type="ARBA" id="ARBA00004167"/>
    </source>
</evidence>
<dbReference type="Pfam" id="PF04228">
    <property type="entry name" value="Zn_peptidase"/>
    <property type="match status" value="1"/>
</dbReference>
<dbReference type="InterPro" id="IPR007343">
    <property type="entry name" value="Uncharacterised_pept_Zn_put"/>
</dbReference>
<evidence type="ECO:0000313" key="6">
    <source>
        <dbReference type="Proteomes" id="UP001501624"/>
    </source>
</evidence>
<evidence type="ECO:0000256" key="3">
    <source>
        <dbReference type="ARBA" id="ARBA00022989"/>
    </source>
</evidence>
<gene>
    <name evidence="5" type="ORF">GCM10022380_74450</name>
</gene>
<name>A0ABP7JIP3_9PSEU</name>
<proteinExistence type="predicted"/>
<evidence type="ECO:0008006" key="7">
    <source>
        <dbReference type="Google" id="ProtNLM"/>
    </source>
</evidence>
<keyword evidence="3" id="KW-1133">Transmembrane helix</keyword>
<dbReference type="PANTHER" id="PTHR30168">
    <property type="entry name" value="PUTATIVE MEMBRANE PROTEIN YPFJ"/>
    <property type="match status" value="1"/>
</dbReference>
<keyword evidence="4" id="KW-0472">Membrane</keyword>